<reference evidence="1" key="2">
    <citation type="journal article" date="2017" name="Genome Announc.">
        <title>Draft Genome Sequences of Carboxydothermus pertinax and C. islandicus, Hydrogenogenic Carboxydotrophic Bacteria.</title>
        <authorList>
            <person name="Fukuyama Y."/>
            <person name="Omae K."/>
            <person name="Yoneda Y."/>
            <person name="Yoshida T."/>
            <person name="Sako Y."/>
        </authorList>
    </citation>
    <scope>NUCLEOTIDE SEQUENCE</scope>
    <source>
        <strain evidence="1">Ug1</strain>
    </source>
</reference>
<evidence type="ECO:0000313" key="1">
    <source>
        <dbReference type="EMBL" id="GAV23976.1"/>
    </source>
</evidence>
<dbReference type="EMBL" id="BDJK01000077">
    <property type="protein sequence ID" value="GAV24028.1"/>
    <property type="molecule type" value="Genomic_DNA"/>
</dbReference>
<keyword evidence="3" id="KW-1185">Reference proteome</keyword>
<sequence>QIDSKHIADQSALPSDAYAAIFRNKLPKYQFTAIDVKSRLRFIAFANELTFKNGLSFLLLVAFWLRALGVNQHLFFQTDNGEEFGGLPTSRKKSI</sequence>
<name>A0A1L8CYG4_9THEO</name>
<accession>A0A1L8CYG4</accession>
<gene>
    <name evidence="1" type="ORF">cpu_24860</name>
    <name evidence="2" type="ORF">cpu_25380</name>
</gene>
<dbReference type="AlphaFoldDB" id="A0A1L8CYG4"/>
<dbReference type="Proteomes" id="UP000187485">
    <property type="component" value="Unassembled WGS sequence"/>
</dbReference>
<dbReference type="EMBL" id="BDJK01000065">
    <property type="protein sequence ID" value="GAV23976.1"/>
    <property type="molecule type" value="Genomic_DNA"/>
</dbReference>
<reference evidence="3" key="1">
    <citation type="submission" date="2016-12" db="EMBL/GenBank/DDBJ databases">
        <title>Draft Genome Sequences od Carboxydothermus pertinax and islandicus, Hydrogenogenic Carboxydotrophic Bacteria.</title>
        <authorList>
            <person name="Fukuyama Y."/>
            <person name="Ohmae K."/>
            <person name="Yoneda Y."/>
            <person name="Yoshida T."/>
            <person name="Sako Y."/>
        </authorList>
    </citation>
    <scope>NUCLEOTIDE SEQUENCE [LARGE SCALE GENOMIC DNA]</scope>
    <source>
        <strain evidence="3">Ug1</strain>
    </source>
</reference>
<comment type="caution">
    <text evidence="1">The sequence shown here is derived from an EMBL/GenBank/DDBJ whole genome shotgun (WGS) entry which is preliminary data.</text>
</comment>
<evidence type="ECO:0000313" key="2">
    <source>
        <dbReference type="EMBL" id="GAV24028.1"/>
    </source>
</evidence>
<evidence type="ECO:0000313" key="3">
    <source>
        <dbReference type="Proteomes" id="UP000187485"/>
    </source>
</evidence>
<feature type="non-terminal residue" evidence="1">
    <location>
        <position position="1"/>
    </location>
</feature>
<feature type="non-terminal residue" evidence="1">
    <location>
        <position position="95"/>
    </location>
</feature>
<organism evidence="1 3">
    <name type="scientific">Carboxydothermus pertinax</name>
    <dbReference type="NCBI Taxonomy" id="870242"/>
    <lineage>
        <taxon>Bacteria</taxon>
        <taxon>Bacillati</taxon>
        <taxon>Bacillota</taxon>
        <taxon>Clostridia</taxon>
        <taxon>Thermoanaerobacterales</taxon>
        <taxon>Thermoanaerobacteraceae</taxon>
        <taxon>Carboxydothermus</taxon>
    </lineage>
</organism>
<proteinExistence type="predicted"/>
<protein>
    <submittedName>
        <fullName evidence="1">Integrase catalytic region</fullName>
    </submittedName>
</protein>